<dbReference type="eggNOG" id="KOG0191">
    <property type="taxonomic scope" value="Eukaryota"/>
</dbReference>
<feature type="compositionally biased region" description="Basic and acidic residues" evidence="1">
    <location>
        <begin position="555"/>
        <end position="582"/>
    </location>
</feature>
<feature type="compositionally biased region" description="Polar residues" evidence="1">
    <location>
        <begin position="545"/>
        <end position="554"/>
    </location>
</feature>
<gene>
    <name evidence="4" type="ORF">TRIADDRAFT_53799</name>
</gene>
<dbReference type="CDD" id="cd02961">
    <property type="entry name" value="PDI_a_family"/>
    <property type="match status" value="1"/>
</dbReference>
<dbReference type="GeneID" id="6751350"/>
<feature type="chain" id="PRO_5002796848" description="Thioredoxin domain-containing protein" evidence="2">
    <location>
        <begin position="23"/>
        <end position="794"/>
    </location>
</feature>
<feature type="domain" description="Thioredoxin" evidence="3">
    <location>
        <begin position="130"/>
        <end position="314"/>
    </location>
</feature>
<dbReference type="Gene3D" id="3.40.30.10">
    <property type="entry name" value="Glutaredoxin"/>
    <property type="match status" value="4"/>
</dbReference>
<dbReference type="HOGENOM" id="CLU_353869_0_0_1"/>
<dbReference type="AlphaFoldDB" id="B3RQ72"/>
<feature type="compositionally biased region" description="Basic and acidic residues" evidence="1">
    <location>
        <begin position="437"/>
        <end position="449"/>
    </location>
</feature>
<dbReference type="SUPFAM" id="SSF52833">
    <property type="entry name" value="Thioredoxin-like"/>
    <property type="match status" value="4"/>
</dbReference>
<protein>
    <recommendedName>
        <fullName evidence="3">Thioredoxin domain-containing protein</fullName>
    </recommendedName>
</protein>
<proteinExistence type="predicted"/>
<evidence type="ECO:0000256" key="1">
    <source>
        <dbReference type="SAM" id="MobiDB-lite"/>
    </source>
</evidence>
<feature type="compositionally biased region" description="Low complexity" evidence="1">
    <location>
        <begin position="483"/>
        <end position="498"/>
    </location>
</feature>
<dbReference type="GO" id="GO:0003756">
    <property type="term" value="F:protein disulfide isomerase activity"/>
    <property type="evidence" value="ECO:0000318"/>
    <property type="project" value="GO_Central"/>
</dbReference>
<dbReference type="Proteomes" id="UP000009022">
    <property type="component" value="Unassembled WGS sequence"/>
</dbReference>
<evidence type="ECO:0000256" key="2">
    <source>
        <dbReference type="SAM" id="SignalP"/>
    </source>
</evidence>
<feature type="compositionally biased region" description="Basic and acidic residues" evidence="1">
    <location>
        <begin position="503"/>
        <end position="526"/>
    </location>
</feature>
<sequence length="794" mass="90759">MRAFLAICILICGCYLLQTSLAAKKKKSDKGHVIQIDNVKEYKKLLRTRKNILIAFFKTGGDIGKKLDTLIRAANQVYGIGTLSYVDCGSDKKLCKKLKIKFKKDDLIINHYENGKWHKEYDRAFVVRSLVNFMNDPHHDAPWEEDPTAKDVLHLSSEKSLQNVLSTKKKPVMVMFYAPWCRYCKMFKPRFAEVAKTLKHDAIMAGIDSDSPANYGLISRFNIVSYPTLIYFNPKLIEPEKPEEEESWKDSSLDVVHLADDTFEAFITNHSSVLVDGTLVAVDANENNALSEKYSIKGFPTADEIVEFMKDPQEPMQVEQLDQEWSLFNKFMAMLNDDDYKDTLKKIKYSLVMFYTPGCEQSKKAIGDYLAASMTVSGPKYRLFAVNCNEAEKMCQEYNIQGYPSFLYFKHGKKPKSYEGDQTRTGFVGLMKSLGYKPEERPNEVKSNDDQQTESNEVENKAEVLEAGTDVAARNEKDEDTPASKSGSSLSDNAASSSDENNEQDKDFKEEKLKNEEINKINDGSDIKSGQAKTVVSADLPVDGSQVNKDSSLSPKDDESRLDNTTDKAEDRKEKEQPNSDDKENEDSMNDEIDHKEEEKTEASNDNGKQKKPAITIFGYEQEYWLPKIFHDKFDSFIKMHNRLLIVFLSSSPEDHIKGVTLDSVARKVNKFAIDNKRPYMLAVVDCVDDYDFCLQKEVEKLPTAIYYHNGKPIVRYTGKRTPEALVDFLESPPTKSKPLGEQKVYRMDREEFLDYMDDVKIRELNMPSIDKLEEIVDLSRAELQRIMLKHDEL</sequence>
<accession>B3RQ72</accession>
<dbReference type="KEGG" id="tad:TRIADDRAFT_53799"/>
<organism evidence="4 5">
    <name type="scientific">Trichoplax adhaerens</name>
    <name type="common">Trichoplax reptans</name>
    <dbReference type="NCBI Taxonomy" id="10228"/>
    <lineage>
        <taxon>Eukaryota</taxon>
        <taxon>Metazoa</taxon>
        <taxon>Placozoa</taxon>
        <taxon>Uniplacotomia</taxon>
        <taxon>Trichoplacea</taxon>
        <taxon>Trichoplacidae</taxon>
        <taxon>Trichoplax</taxon>
    </lineage>
</organism>
<feature type="region of interest" description="Disordered" evidence="1">
    <location>
        <begin position="434"/>
        <end position="610"/>
    </location>
</feature>
<keyword evidence="2" id="KW-0732">Signal</keyword>
<evidence type="ECO:0000313" key="5">
    <source>
        <dbReference type="Proteomes" id="UP000009022"/>
    </source>
</evidence>
<feature type="compositionally biased region" description="Basic and acidic residues" evidence="1">
    <location>
        <begin position="592"/>
        <end position="603"/>
    </location>
</feature>
<reference evidence="4 5" key="1">
    <citation type="journal article" date="2008" name="Nature">
        <title>The Trichoplax genome and the nature of placozoans.</title>
        <authorList>
            <person name="Srivastava M."/>
            <person name="Begovic E."/>
            <person name="Chapman J."/>
            <person name="Putnam N.H."/>
            <person name="Hellsten U."/>
            <person name="Kawashima T."/>
            <person name="Kuo A."/>
            <person name="Mitros T."/>
            <person name="Salamov A."/>
            <person name="Carpenter M.L."/>
            <person name="Signorovitch A.Y."/>
            <person name="Moreno M.A."/>
            <person name="Kamm K."/>
            <person name="Grimwood J."/>
            <person name="Schmutz J."/>
            <person name="Shapiro H."/>
            <person name="Grigoriev I.V."/>
            <person name="Buss L.W."/>
            <person name="Schierwater B."/>
            <person name="Dellaporta S.L."/>
            <person name="Rokhsar D.S."/>
        </authorList>
    </citation>
    <scope>NUCLEOTIDE SEQUENCE [LARGE SCALE GENOMIC DNA]</scope>
    <source>
        <strain evidence="4 5">Grell-BS-1999</strain>
    </source>
</reference>
<dbReference type="RefSeq" id="XP_002109607.1">
    <property type="nucleotide sequence ID" value="XM_002109571.1"/>
</dbReference>
<dbReference type="PANTHER" id="PTHR45672">
    <property type="entry name" value="PROTEIN DISULFIDE-ISOMERASE C17H9.14C-RELATED"/>
    <property type="match status" value="1"/>
</dbReference>
<dbReference type="GO" id="GO:0005783">
    <property type="term" value="C:endoplasmic reticulum"/>
    <property type="evidence" value="ECO:0000318"/>
    <property type="project" value="GO_Central"/>
</dbReference>
<dbReference type="InterPro" id="IPR051063">
    <property type="entry name" value="PDI"/>
</dbReference>
<name>B3RQ72_TRIAD</name>
<dbReference type="InterPro" id="IPR036249">
    <property type="entry name" value="Thioredoxin-like_sf"/>
</dbReference>
<feature type="compositionally biased region" description="Basic and acidic residues" evidence="1">
    <location>
        <begin position="473"/>
        <end position="482"/>
    </location>
</feature>
<dbReference type="Pfam" id="PF00085">
    <property type="entry name" value="Thioredoxin"/>
    <property type="match status" value="2"/>
</dbReference>
<dbReference type="PANTHER" id="PTHR45672:SF2">
    <property type="entry name" value="PROTEIN DISULFIDE-ISOMERASE A5"/>
    <property type="match status" value="1"/>
</dbReference>
<feature type="signal peptide" evidence="2">
    <location>
        <begin position="1"/>
        <end position="22"/>
    </location>
</feature>
<evidence type="ECO:0000313" key="4">
    <source>
        <dbReference type="EMBL" id="EDV27773.1"/>
    </source>
</evidence>
<dbReference type="GO" id="GO:0006457">
    <property type="term" value="P:protein folding"/>
    <property type="evidence" value="ECO:0000318"/>
    <property type="project" value="GO_Central"/>
</dbReference>
<dbReference type="PhylomeDB" id="B3RQ72"/>
<dbReference type="PROSITE" id="PS51352">
    <property type="entry name" value="THIOREDOXIN_2"/>
    <property type="match status" value="1"/>
</dbReference>
<dbReference type="CTD" id="6751350"/>
<dbReference type="OrthoDB" id="10264505at2759"/>
<evidence type="ECO:0000259" key="3">
    <source>
        <dbReference type="PROSITE" id="PS51352"/>
    </source>
</evidence>
<dbReference type="STRING" id="10228.B3RQ72"/>
<dbReference type="FunCoup" id="B3RQ72">
    <property type="interactions" value="1059"/>
</dbReference>
<keyword evidence="5" id="KW-1185">Reference proteome</keyword>
<dbReference type="OMA" id="YENGKWH"/>
<dbReference type="InterPro" id="IPR013766">
    <property type="entry name" value="Thioredoxin_domain"/>
</dbReference>
<dbReference type="EMBL" id="DS985242">
    <property type="protein sequence ID" value="EDV27773.1"/>
    <property type="molecule type" value="Genomic_DNA"/>
</dbReference>
<dbReference type="InParanoid" id="B3RQ72"/>